<reference evidence="1" key="1">
    <citation type="submission" date="2022-08" db="EMBL/GenBank/DDBJ databases">
        <authorList>
            <person name="Gutierrez-Valencia J."/>
        </authorList>
    </citation>
    <scope>NUCLEOTIDE SEQUENCE</scope>
</reference>
<comment type="caution">
    <text evidence="1">The sequence shown here is derived from an EMBL/GenBank/DDBJ whole genome shotgun (WGS) entry which is preliminary data.</text>
</comment>
<evidence type="ECO:0000313" key="3">
    <source>
        <dbReference type="Proteomes" id="UP001154282"/>
    </source>
</evidence>
<name>A0AAV0Q732_9ROSI</name>
<protein>
    <submittedName>
        <fullName evidence="1">Uncharacterized protein</fullName>
    </submittedName>
</protein>
<proteinExistence type="predicted"/>
<keyword evidence="3" id="KW-1185">Reference proteome</keyword>
<accession>A0AAV0Q732</accession>
<sequence length="10" mass="1007">MGDMPTGLVS</sequence>
<dbReference type="EMBL" id="CAMGYJ010000009">
    <property type="protein sequence ID" value="CAI0540087.1"/>
    <property type="molecule type" value="Genomic_DNA"/>
</dbReference>
<gene>
    <name evidence="1" type="ORF">LITE_LOCUS41537</name>
    <name evidence="2" type="ORF">LITE_LOCUS50987</name>
</gene>
<evidence type="ECO:0000313" key="2">
    <source>
        <dbReference type="EMBL" id="CAI0626747.1"/>
    </source>
</evidence>
<dbReference type="EMBL" id="CAMGYJ010000011">
    <property type="protein sequence ID" value="CAI0626747.1"/>
    <property type="molecule type" value="Genomic_DNA"/>
</dbReference>
<dbReference type="Proteomes" id="UP001154282">
    <property type="component" value="Unassembled WGS sequence"/>
</dbReference>
<organism evidence="1 3">
    <name type="scientific">Linum tenue</name>
    <dbReference type="NCBI Taxonomy" id="586396"/>
    <lineage>
        <taxon>Eukaryota</taxon>
        <taxon>Viridiplantae</taxon>
        <taxon>Streptophyta</taxon>
        <taxon>Embryophyta</taxon>
        <taxon>Tracheophyta</taxon>
        <taxon>Spermatophyta</taxon>
        <taxon>Magnoliopsida</taxon>
        <taxon>eudicotyledons</taxon>
        <taxon>Gunneridae</taxon>
        <taxon>Pentapetalae</taxon>
        <taxon>rosids</taxon>
        <taxon>fabids</taxon>
        <taxon>Malpighiales</taxon>
        <taxon>Linaceae</taxon>
        <taxon>Linum</taxon>
    </lineage>
</organism>
<evidence type="ECO:0000313" key="1">
    <source>
        <dbReference type="EMBL" id="CAI0540087.1"/>
    </source>
</evidence>